<protein>
    <submittedName>
        <fullName evidence="2">Acyl-CoA transferase</fullName>
    </submittedName>
</protein>
<name>A0A132EAN9_9BURK</name>
<comment type="caution">
    <text evidence="2">The sequence shown here is derived from an EMBL/GenBank/DDBJ whole genome shotgun (WGS) entry which is preliminary data.</text>
</comment>
<dbReference type="InterPro" id="IPR003673">
    <property type="entry name" value="CoA-Trfase_fam_III"/>
</dbReference>
<dbReference type="RefSeq" id="WP_060245588.1">
    <property type="nucleotide sequence ID" value="NZ_LPJR01000070.1"/>
</dbReference>
<dbReference type="OrthoDB" id="5294844at2"/>
<dbReference type="EMBL" id="LPJR01000070">
    <property type="protein sequence ID" value="KWF22378.1"/>
    <property type="molecule type" value="Genomic_DNA"/>
</dbReference>
<dbReference type="AlphaFoldDB" id="A0A132EAN9"/>
<dbReference type="SUPFAM" id="SSF89796">
    <property type="entry name" value="CoA-transferase family III (CaiB/BaiF)"/>
    <property type="match status" value="1"/>
</dbReference>
<evidence type="ECO:0000313" key="2">
    <source>
        <dbReference type="EMBL" id="KWF22378.1"/>
    </source>
</evidence>
<evidence type="ECO:0000313" key="3">
    <source>
        <dbReference type="Proteomes" id="UP000062912"/>
    </source>
</evidence>
<dbReference type="GO" id="GO:0008410">
    <property type="term" value="F:CoA-transferase activity"/>
    <property type="evidence" value="ECO:0007669"/>
    <property type="project" value="TreeGrafter"/>
</dbReference>
<gene>
    <name evidence="2" type="ORF">WT56_26420</name>
</gene>
<dbReference type="Gene3D" id="3.40.50.10540">
    <property type="entry name" value="Crotonobetainyl-coa:carnitine coa-transferase, domain 1"/>
    <property type="match status" value="1"/>
</dbReference>
<keyword evidence="1 2" id="KW-0808">Transferase</keyword>
<organism evidence="2 3">
    <name type="scientific">Burkholderia pseudomultivorans</name>
    <dbReference type="NCBI Taxonomy" id="1207504"/>
    <lineage>
        <taxon>Bacteria</taxon>
        <taxon>Pseudomonadati</taxon>
        <taxon>Pseudomonadota</taxon>
        <taxon>Betaproteobacteria</taxon>
        <taxon>Burkholderiales</taxon>
        <taxon>Burkholderiaceae</taxon>
        <taxon>Burkholderia</taxon>
        <taxon>Burkholderia cepacia complex</taxon>
    </lineage>
</organism>
<proteinExistence type="predicted"/>
<dbReference type="InterPro" id="IPR050483">
    <property type="entry name" value="CoA-transferase_III_domain"/>
</dbReference>
<evidence type="ECO:0000256" key="1">
    <source>
        <dbReference type="ARBA" id="ARBA00022679"/>
    </source>
</evidence>
<reference evidence="2 3" key="1">
    <citation type="submission" date="2015-11" db="EMBL/GenBank/DDBJ databases">
        <title>Expanding the genomic diversity of Burkholderia species for the development of highly accurate diagnostics.</title>
        <authorList>
            <person name="Sahl J."/>
            <person name="Keim P."/>
            <person name="Wagner D."/>
        </authorList>
    </citation>
    <scope>NUCLEOTIDE SEQUENCE [LARGE SCALE GENOMIC DNA]</scope>
    <source>
        <strain evidence="2 3">MSMB368WGS</strain>
    </source>
</reference>
<accession>A0A132EAN9</accession>
<dbReference type="InterPro" id="IPR023606">
    <property type="entry name" value="CoA-Trfase_III_dom_1_sf"/>
</dbReference>
<sequence length="416" mass="43277">MTVSRLPLDGIRVIDFSRVLAGPLCSALLGDLGADVIKIEPPAGDDYRAIGPFANGESGLFGAMNRNKRSVVIDLKTDDGQALAQALCAQADVVVENFRPGVAERLGIGYAALSARDPRLIYASVSGFGQTGPESRRPAYDIILQAMCGLMDATGAPDGEPTLVGDSVSDVISGIFASWGVLAALVARDRTGAGTHVDVSMFDATLNLTAALVARYATTGVAQPRVGNRHPTSAPFGAYRAADGHFVVAVLNNKLFGLLADTIGHPALADDPRFASDASRCTHEAALRACIEQWAATRSVADVNAALGAAGIPVAPIRSVQQALESDHAHVRRVLVETAAADGSTIRLPAQPLKFSAYPDTRTTRAPQLGEHTHAVLERVLGLDDATIAALAQAGVIHAAAATSGQTNIHQEMSDA</sequence>
<dbReference type="InterPro" id="IPR044855">
    <property type="entry name" value="CoA-Trfase_III_dom3_sf"/>
</dbReference>
<dbReference type="Proteomes" id="UP000062912">
    <property type="component" value="Unassembled WGS sequence"/>
</dbReference>
<dbReference type="PANTHER" id="PTHR48207:SF3">
    <property type="entry name" value="SUCCINATE--HYDROXYMETHYLGLUTARATE COA-TRANSFERASE"/>
    <property type="match status" value="1"/>
</dbReference>
<dbReference type="Pfam" id="PF02515">
    <property type="entry name" value="CoA_transf_3"/>
    <property type="match status" value="1"/>
</dbReference>
<dbReference type="Gene3D" id="3.30.1540.10">
    <property type="entry name" value="formyl-coa transferase, domain 3"/>
    <property type="match status" value="1"/>
</dbReference>
<dbReference type="PANTHER" id="PTHR48207">
    <property type="entry name" value="SUCCINATE--HYDROXYMETHYLGLUTARATE COA-TRANSFERASE"/>
    <property type="match status" value="1"/>
</dbReference>